<proteinExistence type="predicted"/>
<dbReference type="STRING" id="395494.Galf_1829"/>
<organism evidence="1 2">
    <name type="scientific">Gallionella capsiferriformans (strain ES-2)</name>
    <name type="common">Gallionella ferruginea capsiferriformans (strain ES-2)</name>
    <dbReference type="NCBI Taxonomy" id="395494"/>
    <lineage>
        <taxon>Bacteria</taxon>
        <taxon>Pseudomonadati</taxon>
        <taxon>Pseudomonadota</taxon>
        <taxon>Betaproteobacteria</taxon>
        <taxon>Nitrosomonadales</taxon>
        <taxon>Gallionellaceae</taxon>
        <taxon>Gallionella</taxon>
    </lineage>
</organism>
<name>D9SH42_GALCS</name>
<accession>D9SH42</accession>
<dbReference type="eggNOG" id="ENOG5033PPU">
    <property type="taxonomic scope" value="Bacteria"/>
</dbReference>
<gene>
    <name evidence="1" type="ordered locus">Galf_1829</name>
</gene>
<dbReference type="RefSeq" id="WP_013293773.1">
    <property type="nucleotide sequence ID" value="NC_014394.1"/>
</dbReference>
<sequence length="295" mass="33586">MHYGYLVGLFDILGFEKKLASIGLTEMLARYEVLIEAVNYQKDHEQRVFNDMGFVESPYWTSDGDVFIFSKIHGAYASDSILLWANRTWPEARDTPPEDIETLSKDPATSWKFHPIPCDNFLDICNDLMCCGLEVGLPLRGAISMGEAVLDGNKNIFLGHPIIEAARLERGQKFIGAGLCKSFVNQTIPKRFSLQFDKHLKDGYSEQCGGLVLDWPRHWRKTRSEDVSQIIGAMNNDTQHAAYYEHTLDLIAHSDKFASQFDSREEKSIRSVYDEFSFANKKLIVPARAIRRVPI</sequence>
<dbReference type="Proteomes" id="UP000001235">
    <property type="component" value="Chromosome"/>
</dbReference>
<reference evidence="1 2" key="1">
    <citation type="submission" date="2010-08" db="EMBL/GenBank/DDBJ databases">
        <title>Complete sequence of Gallionella capsiferriformans ES-2.</title>
        <authorList>
            <consortium name="US DOE Joint Genome Institute"/>
            <person name="Lucas S."/>
            <person name="Copeland A."/>
            <person name="Lapidus A."/>
            <person name="Cheng J.-F."/>
            <person name="Bruce D."/>
            <person name="Goodwin L."/>
            <person name="Pitluck S."/>
            <person name="Chertkov O."/>
            <person name="Davenport K.W."/>
            <person name="Detter J.C."/>
            <person name="Han C."/>
            <person name="Tapia R."/>
            <person name="Land M."/>
            <person name="Hauser L."/>
            <person name="Chang Y.-J."/>
            <person name="Jeffries C."/>
            <person name="Kyrpides N."/>
            <person name="Ivanova N."/>
            <person name="Mikhailova N."/>
            <person name="Shelobolina E.S."/>
            <person name="Picardal F."/>
            <person name="Roden E."/>
            <person name="Emerson D."/>
            <person name="Woyke T."/>
        </authorList>
    </citation>
    <scope>NUCLEOTIDE SEQUENCE [LARGE SCALE GENOMIC DNA]</scope>
    <source>
        <strain evidence="1 2">ES-2</strain>
    </source>
</reference>
<keyword evidence="2" id="KW-1185">Reference proteome</keyword>
<protein>
    <submittedName>
        <fullName evidence="1">Uncharacterized protein</fullName>
    </submittedName>
</protein>
<dbReference type="KEGG" id="gca:Galf_1829"/>
<evidence type="ECO:0000313" key="2">
    <source>
        <dbReference type="Proteomes" id="UP000001235"/>
    </source>
</evidence>
<dbReference type="EMBL" id="CP002159">
    <property type="protein sequence ID" value="ADL55839.1"/>
    <property type="molecule type" value="Genomic_DNA"/>
</dbReference>
<dbReference type="AlphaFoldDB" id="D9SH42"/>
<dbReference type="HOGENOM" id="CLU_080367_0_0_4"/>
<evidence type="ECO:0000313" key="1">
    <source>
        <dbReference type="EMBL" id="ADL55839.1"/>
    </source>
</evidence>
<dbReference type="OrthoDB" id="8235971at2"/>